<keyword evidence="5" id="KW-0931">ER-Golgi transport</keyword>
<keyword evidence="6 11" id="KW-1133">Transmembrane helix</keyword>
<organism evidence="13 14">
    <name type="scientific">Panaeolus cyanescens</name>
    <dbReference type="NCBI Taxonomy" id="181874"/>
    <lineage>
        <taxon>Eukaryota</taxon>
        <taxon>Fungi</taxon>
        <taxon>Dikarya</taxon>
        <taxon>Basidiomycota</taxon>
        <taxon>Agaricomycotina</taxon>
        <taxon>Agaricomycetes</taxon>
        <taxon>Agaricomycetidae</taxon>
        <taxon>Agaricales</taxon>
        <taxon>Agaricineae</taxon>
        <taxon>Galeropsidaceae</taxon>
        <taxon>Panaeolus</taxon>
    </lineage>
</organism>
<keyword evidence="8 11" id="KW-0472">Membrane</keyword>
<dbReference type="STRING" id="181874.A0A409YH55"/>
<dbReference type="GO" id="GO:0031201">
    <property type="term" value="C:SNARE complex"/>
    <property type="evidence" value="ECO:0007669"/>
    <property type="project" value="TreeGrafter"/>
</dbReference>
<keyword evidence="3 11" id="KW-0812">Transmembrane</keyword>
<dbReference type="OrthoDB" id="46868at2759"/>
<dbReference type="EMBL" id="NHTK01001173">
    <property type="protein sequence ID" value="PPR02353.1"/>
    <property type="molecule type" value="Genomic_DNA"/>
</dbReference>
<evidence type="ECO:0000256" key="9">
    <source>
        <dbReference type="ARBA" id="ARBA00037934"/>
    </source>
</evidence>
<evidence type="ECO:0000256" key="3">
    <source>
        <dbReference type="ARBA" id="ARBA00022692"/>
    </source>
</evidence>
<gene>
    <name evidence="13" type="ORF">CVT24_011697</name>
</gene>
<feature type="region of interest" description="Disordered" evidence="10">
    <location>
        <begin position="119"/>
        <end position="138"/>
    </location>
</feature>
<evidence type="ECO:0000256" key="10">
    <source>
        <dbReference type="SAM" id="MobiDB-lite"/>
    </source>
</evidence>
<evidence type="ECO:0000256" key="8">
    <source>
        <dbReference type="ARBA" id="ARBA00023136"/>
    </source>
</evidence>
<keyword evidence="14" id="KW-1185">Reference proteome</keyword>
<keyword evidence="4" id="KW-0256">Endoplasmic reticulum</keyword>
<evidence type="ECO:0000256" key="11">
    <source>
        <dbReference type="SAM" id="Phobius"/>
    </source>
</evidence>
<feature type="region of interest" description="Disordered" evidence="10">
    <location>
        <begin position="306"/>
        <end position="351"/>
    </location>
</feature>
<dbReference type="Proteomes" id="UP000284842">
    <property type="component" value="Unassembled WGS sequence"/>
</dbReference>
<accession>A0A409YH55</accession>
<dbReference type="GO" id="GO:0005789">
    <property type="term" value="C:endoplasmic reticulum membrane"/>
    <property type="evidence" value="ECO:0007669"/>
    <property type="project" value="UniProtKB-SubCell"/>
</dbReference>
<dbReference type="GO" id="GO:0005484">
    <property type="term" value="F:SNAP receptor activity"/>
    <property type="evidence" value="ECO:0007669"/>
    <property type="project" value="InterPro"/>
</dbReference>
<evidence type="ECO:0000259" key="12">
    <source>
        <dbReference type="Pfam" id="PF03908"/>
    </source>
</evidence>
<comment type="caution">
    <text evidence="13">The sequence shown here is derived from an EMBL/GenBank/DDBJ whole genome shotgun (WGS) entry which is preliminary data.</text>
</comment>
<evidence type="ECO:0000313" key="13">
    <source>
        <dbReference type="EMBL" id="PPR02353.1"/>
    </source>
</evidence>
<dbReference type="AlphaFoldDB" id="A0A409YH55"/>
<evidence type="ECO:0000313" key="14">
    <source>
        <dbReference type="Proteomes" id="UP000284842"/>
    </source>
</evidence>
<sequence length="351" mass="38095">MPPIAIRLSEDAKSLISGLDRRFRFLSEEQVPKLRECSGPLSVQQALAEDIREDTVSLGRQIESLELMVDDQPTKASRQDLAATVNRFKEQLEVLRADTRGAMLASKRKIDANARSNRDELFSSPAMMEKQSSEKSTEDALMKANSDVTDALRRTIATMQAELERSVLTNQMLETSTATLRSTSLQHDTLNTVMSTSKHLITALEKSDWLDRVLIISAFIFFILVVLFILKQRILDRSIRIAFWWTRFIPSFSDDAKLLKAMENGAASVVVTASSSIASAASSLSAAASSSIAEAVPTVTPSAVVDPSTLSDVSSDSSSSSDTSSSLPPTPSSEPGEPAATASDTPIHVEL</sequence>
<protein>
    <recommendedName>
        <fullName evidence="12">Sec20 C-terminal domain-containing protein</fullName>
    </recommendedName>
</protein>
<comment type="subcellular location">
    <subcellularLocation>
        <location evidence="1">Endoplasmic reticulum membrane</location>
        <topology evidence="1">Single-pass type IV membrane protein</topology>
    </subcellularLocation>
</comment>
<name>A0A409YH55_9AGAR</name>
<evidence type="ECO:0000256" key="5">
    <source>
        <dbReference type="ARBA" id="ARBA00022892"/>
    </source>
</evidence>
<reference evidence="13 14" key="1">
    <citation type="journal article" date="2018" name="Evol. Lett.">
        <title>Horizontal gene cluster transfer increased hallucinogenic mushroom diversity.</title>
        <authorList>
            <person name="Reynolds H.T."/>
            <person name="Vijayakumar V."/>
            <person name="Gluck-Thaler E."/>
            <person name="Korotkin H.B."/>
            <person name="Matheny P.B."/>
            <person name="Slot J.C."/>
        </authorList>
    </citation>
    <scope>NUCLEOTIDE SEQUENCE [LARGE SCALE GENOMIC DNA]</scope>
    <source>
        <strain evidence="13 14">2629</strain>
    </source>
</reference>
<dbReference type="PANTHER" id="PTHR12825">
    <property type="entry name" value="BNIP1-RELATED"/>
    <property type="match status" value="1"/>
</dbReference>
<proteinExistence type="inferred from homology"/>
<feature type="domain" description="Sec20 C-terminal" evidence="12">
    <location>
        <begin position="145"/>
        <end position="234"/>
    </location>
</feature>
<evidence type="ECO:0000256" key="7">
    <source>
        <dbReference type="ARBA" id="ARBA00023054"/>
    </source>
</evidence>
<dbReference type="Pfam" id="PF03908">
    <property type="entry name" value="Sec20"/>
    <property type="match status" value="1"/>
</dbReference>
<feature type="compositionally biased region" description="Low complexity" evidence="10">
    <location>
        <begin position="306"/>
        <end position="327"/>
    </location>
</feature>
<dbReference type="InterPro" id="IPR056173">
    <property type="entry name" value="Sec20_C"/>
</dbReference>
<keyword evidence="2" id="KW-0813">Transport</keyword>
<evidence type="ECO:0000256" key="2">
    <source>
        <dbReference type="ARBA" id="ARBA00022448"/>
    </source>
</evidence>
<evidence type="ECO:0000256" key="4">
    <source>
        <dbReference type="ARBA" id="ARBA00022824"/>
    </source>
</evidence>
<keyword evidence="7" id="KW-0175">Coiled coil</keyword>
<dbReference type="PANTHER" id="PTHR12825:SF0">
    <property type="entry name" value="VESICLE TRANSPORT PROTEIN SEC20"/>
    <property type="match status" value="1"/>
</dbReference>
<evidence type="ECO:0000256" key="1">
    <source>
        <dbReference type="ARBA" id="ARBA00004163"/>
    </source>
</evidence>
<evidence type="ECO:0000256" key="6">
    <source>
        <dbReference type="ARBA" id="ARBA00022989"/>
    </source>
</evidence>
<dbReference type="InterPro" id="IPR005606">
    <property type="entry name" value="Sec20"/>
</dbReference>
<dbReference type="GO" id="GO:0006890">
    <property type="term" value="P:retrograde vesicle-mediated transport, Golgi to endoplasmic reticulum"/>
    <property type="evidence" value="ECO:0007669"/>
    <property type="project" value="InterPro"/>
</dbReference>
<feature type="transmembrane region" description="Helical" evidence="11">
    <location>
        <begin position="209"/>
        <end position="230"/>
    </location>
</feature>
<comment type="similarity">
    <text evidence="9">Belongs to the SEC20 family.</text>
</comment>
<dbReference type="InParanoid" id="A0A409YH55"/>